<keyword evidence="3" id="KW-1185">Reference proteome</keyword>
<dbReference type="EMBL" id="KV003221">
    <property type="protein sequence ID" value="KZV36771.1"/>
    <property type="molecule type" value="Genomic_DNA"/>
</dbReference>
<organism evidence="2 3">
    <name type="scientific">Dorcoceras hygrometricum</name>
    <dbReference type="NCBI Taxonomy" id="472368"/>
    <lineage>
        <taxon>Eukaryota</taxon>
        <taxon>Viridiplantae</taxon>
        <taxon>Streptophyta</taxon>
        <taxon>Embryophyta</taxon>
        <taxon>Tracheophyta</taxon>
        <taxon>Spermatophyta</taxon>
        <taxon>Magnoliopsida</taxon>
        <taxon>eudicotyledons</taxon>
        <taxon>Gunneridae</taxon>
        <taxon>Pentapetalae</taxon>
        <taxon>asterids</taxon>
        <taxon>lamiids</taxon>
        <taxon>Lamiales</taxon>
        <taxon>Gesneriaceae</taxon>
        <taxon>Didymocarpoideae</taxon>
        <taxon>Trichosporeae</taxon>
        <taxon>Loxocarpinae</taxon>
        <taxon>Dorcoceras</taxon>
    </lineage>
</organism>
<name>A0A2Z7BQ99_9LAMI</name>
<evidence type="ECO:0000313" key="2">
    <source>
        <dbReference type="EMBL" id="KZV36771.1"/>
    </source>
</evidence>
<reference evidence="2 3" key="1">
    <citation type="journal article" date="2015" name="Proc. Natl. Acad. Sci. U.S.A.">
        <title>The resurrection genome of Boea hygrometrica: A blueprint for survival of dehydration.</title>
        <authorList>
            <person name="Xiao L."/>
            <person name="Yang G."/>
            <person name="Zhang L."/>
            <person name="Yang X."/>
            <person name="Zhao S."/>
            <person name="Ji Z."/>
            <person name="Zhou Q."/>
            <person name="Hu M."/>
            <person name="Wang Y."/>
            <person name="Chen M."/>
            <person name="Xu Y."/>
            <person name="Jin H."/>
            <person name="Xiao X."/>
            <person name="Hu G."/>
            <person name="Bao F."/>
            <person name="Hu Y."/>
            <person name="Wan P."/>
            <person name="Li L."/>
            <person name="Deng X."/>
            <person name="Kuang T."/>
            <person name="Xiang C."/>
            <person name="Zhu J.K."/>
            <person name="Oliver M.J."/>
            <person name="He Y."/>
        </authorList>
    </citation>
    <scope>NUCLEOTIDE SEQUENCE [LARGE SCALE GENOMIC DNA]</scope>
    <source>
        <strain evidence="3">cv. XS01</strain>
    </source>
</reference>
<proteinExistence type="predicted"/>
<feature type="chain" id="PRO_5016333012" evidence="1">
    <location>
        <begin position="25"/>
        <end position="615"/>
    </location>
</feature>
<gene>
    <name evidence="2" type="ORF">F511_26623</name>
</gene>
<feature type="signal peptide" evidence="1">
    <location>
        <begin position="1"/>
        <end position="24"/>
    </location>
</feature>
<accession>A0A2Z7BQ99</accession>
<dbReference type="AlphaFoldDB" id="A0A2Z7BQ99"/>
<dbReference type="Proteomes" id="UP000250235">
    <property type="component" value="Unassembled WGS sequence"/>
</dbReference>
<protein>
    <submittedName>
        <fullName evidence="2">Splicing factor 3B subunit 1-like</fullName>
    </submittedName>
</protein>
<evidence type="ECO:0000313" key="3">
    <source>
        <dbReference type="Proteomes" id="UP000250235"/>
    </source>
</evidence>
<keyword evidence="1" id="KW-0732">Signal</keyword>
<dbReference type="OrthoDB" id="1741306at2759"/>
<evidence type="ECO:0000256" key="1">
    <source>
        <dbReference type="SAM" id="SignalP"/>
    </source>
</evidence>
<sequence length="615" mass="69204">MARVFFDFLPLAIDLTIGCQTVESYPKRSNAIVGAVTTGYECLPPSCDGLTGPDDHGPMISRLIDRDYLQRFYPFYQISEMASALINNASQIYFDSVFGMEDEGMVKMFKALESSGLRGFLGCSFAIYEAVLVEFFQNDSVRDGKVVSTVQGKAVEISEELFASTFEFPNKGLTEMTDVPKDLVFDARNAFYFDAVSFDDVTHERFLMISAIHDGVKVNWGRILFNIFKDMVTPASKQARGFANKNINIDVDEPAEPVVKKVAPKRRPTSTVGEPVGKKKRTTVGRAALTKQDLSIVQVVQNPEPISIIPAVTPRGQKHCAPIRKLVLPRGSNNDKEPDVGDAVEKEHETTIVDEVDNIIEHITTETEQMEIDLEEPGITRSAEIEMEQSIAVNDEDDNLDGAENEIARKMAIFTAPKQFLKEPMRSGEDENMSGFKQPTDESTKIKFGQGIEIREVDLYKASLPQIDANDKGKEPLVLHERILDEITSLFHSFSLRRLAALESAKDIAEKEEQLLPSWFVLNQLGFNLIPMSEQILFLSCSLSWSASEFFWINAELLQCAYPARIFQYQLSSMETDRVHLIYRFFLCSNVRWSLPARLSCLSLPPSWSLVWSFN</sequence>